<feature type="domain" description="Anoctamin transmembrane" evidence="7">
    <location>
        <begin position="283"/>
        <end position="706"/>
    </location>
</feature>
<feature type="compositionally biased region" description="Basic and acidic residues" evidence="5">
    <location>
        <begin position="1"/>
        <end position="11"/>
    </location>
</feature>
<keyword evidence="3 6" id="KW-1133">Transmembrane helix</keyword>
<comment type="subcellular location">
    <subcellularLocation>
        <location evidence="1">Membrane</location>
        <topology evidence="1">Multi-pass membrane protein</topology>
    </subcellularLocation>
</comment>
<dbReference type="GO" id="GO:0005254">
    <property type="term" value="F:chloride channel activity"/>
    <property type="evidence" value="ECO:0007669"/>
    <property type="project" value="TreeGrafter"/>
</dbReference>
<feature type="compositionally biased region" description="Basic and acidic residues" evidence="5">
    <location>
        <begin position="735"/>
        <end position="755"/>
    </location>
</feature>
<feature type="transmembrane region" description="Helical" evidence="6">
    <location>
        <begin position="514"/>
        <end position="533"/>
    </location>
</feature>
<evidence type="ECO:0000256" key="1">
    <source>
        <dbReference type="ARBA" id="ARBA00004141"/>
    </source>
</evidence>
<accession>A0A7S2G4I0</accession>
<proteinExistence type="predicted"/>
<evidence type="ECO:0000256" key="2">
    <source>
        <dbReference type="ARBA" id="ARBA00022692"/>
    </source>
</evidence>
<protein>
    <recommendedName>
        <fullName evidence="7">Anoctamin transmembrane domain-containing protein</fullName>
    </recommendedName>
</protein>
<feature type="transmembrane region" description="Helical" evidence="6">
    <location>
        <begin position="322"/>
        <end position="344"/>
    </location>
</feature>
<evidence type="ECO:0000259" key="7">
    <source>
        <dbReference type="Pfam" id="PF04547"/>
    </source>
</evidence>
<feature type="transmembrane region" description="Helical" evidence="6">
    <location>
        <begin position="644"/>
        <end position="666"/>
    </location>
</feature>
<organism evidence="8">
    <name type="scientific">Florenciella parvula</name>
    <dbReference type="NCBI Taxonomy" id="236787"/>
    <lineage>
        <taxon>Eukaryota</taxon>
        <taxon>Sar</taxon>
        <taxon>Stramenopiles</taxon>
        <taxon>Ochrophyta</taxon>
        <taxon>Dictyochophyceae</taxon>
        <taxon>Florenciellales</taxon>
        <taxon>Florenciella</taxon>
    </lineage>
</organism>
<gene>
    <name evidence="8" type="ORF">FPAR1323_LOCUS12112</name>
</gene>
<feature type="region of interest" description="Disordered" evidence="5">
    <location>
        <begin position="1"/>
        <end position="31"/>
    </location>
</feature>
<keyword evidence="2 6" id="KW-0812">Transmembrane</keyword>
<evidence type="ECO:0000256" key="6">
    <source>
        <dbReference type="SAM" id="Phobius"/>
    </source>
</evidence>
<dbReference type="InterPro" id="IPR007632">
    <property type="entry name" value="Anoctamin"/>
</dbReference>
<evidence type="ECO:0000256" key="5">
    <source>
        <dbReference type="SAM" id="MobiDB-lite"/>
    </source>
</evidence>
<feature type="transmembrane region" description="Helical" evidence="6">
    <location>
        <begin position="403"/>
        <end position="427"/>
    </location>
</feature>
<feature type="transmembrane region" description="Helical" evidence="6">
    <location>
        <begin position="480"/>
        <end position="502"/>
    </location>
</feature>
<dbReference type="EMBL" id="HBGT01023283">
    <property type="protein sequence ID" value="CAD9429974.1"/>
    <property type="molecule type" value="Transcribed_RNA"/>
</dbReference>
<dbReference type="PANTHER" id="PTHR12308">
    <property type="entry name" value="ANOCTAMIN"/>
    <property type="match status" value="1"/>
</dbReference>
<feature type="transmembrane region" description="Helical" evidence="6">
    <location>
        <begin position="588"/>
        <end position="607"/>
    </location>
</feature>
<feature type="region of interest" description="Disordered" evidence="5">
    <location>
        <begin position="735"/>
        <end position="762"/>
    </location>
</feature>
<reference evidence="8" key="1">
    <citation type="submission" date="2021-01" db="EMBL/GenBank/DDBJ databases">
        <authorList>
            <person name="Corre E."/>
            <person name="Pelletier E."/>
            <person name="Niang G."/>
            <person name="Scheremetjew M."/>
            <person name="Finn R."/>
            <person name="Kale V."/>
            <person name="Holt S."/>
            <person name="Cochrane G."/>
            <person name="Meng A."/>
            <person name="Brown T."/>
            <person name="Cohen L."/>
        </authorList>
    </citation>
    <scope>NUCLEOTIDE SEQUENCE</scope>
    <source>
        <strain evidence="8">RCC1693</strain>
    </source>
</reference>
<evidence type="ECO:0000256" key="4">
    <source>
        <dbReference type="ARBA" id="ARBA00023136"/>
    </source>
</evidence>
<evidence type="ECO:0000256" key="3">
    <source>
        <dbReference type="ARBA" id="ARBA00022989"/>
    </source>
</evidence>
<feature type="transmembrane region" description="Helical" evidence="6">
    <location>
        <begin position="292"/>
        <end position="316"/>
    </location>
</feature>
<keyword evidence="4 6" id="KW-0472">Membrane</keyword>
<evidence type="ECO:0000313" key="8">
    <source>
        <dbReference type="EMBL" id="CAD9429974.1"/>
    </source>
</evidence>
<dbReference type="AlphaFoldDB" id="A0A7S2G4I0"/>
<sequence>MATKPKNERKGSFFFPRSKSKSNAAAAGETAPLVPKAKPIESTETIHYDLCFVFINPEHEDHKNFKGCDTGAGDETINGCDYKHFISKLLHVGLKVHTYLSIQGDEVYVQVGAPLERFKAQAALLDYKVKMDPKELEKATALHFEKVLKDDPSDTIDGKGPHLGAFDGRFGTYDYIFCKYEDEDEKQPLYAKGDGLSHPFHSTHRIKLLVTMIQGETFRGGADINIGACMAAKEECEDTENPSGGFGMLEQFPLHDPAVVNDLYKKWVVKWQWPWDQPVEQLRMYLGEKAGLYFGFLVHYTAWLMGIAVFGLIVQIDTYIEYSIQASTVPYFAVFVCVWAVLMLEDWKNKEATYALKWGMSDFESTEQDRPEFNGNLQWSPVDGEKMTFFPDSQRQKAMNKSYSIIFCMLLLVLASIGGVFAIKIALDGNATLESIVPSITQAVVIQVLNAVYRTMAVGMTDSENHQTDTQYEDNLVAKLYMFTFVNSYSALYFIAFIEGWTSLGCEKGSCLNYLAYSMMVLFITNLVVGNATEILVPLLAQRAKAAKESEGTGEKQKMSVAELQYTLETYDPTESTIEDFTTISIELGYVVLFAVAFPVAPFMAAVSEYVQIRTDGWKLCRAYKRCQPIGAQDIGIWASIFQLTTYASVISNAGIVMFTGTWFPYKLSTRIWMFILFQYVLVALMTGLDASIPDTPEDVEMQVERTAFFEKFIVEGAEPDGDKVDFDEYAHQHKKPHEVTYENRTHESQYHDSLDGSVFSD</sequence>
<dbReference type="InterPro" id="IPR049452">
    <property type="entry name" value="Anoctamin_TM"/>
</dbReference>
<feature type="transmembrane region" description="Helical" evidence="6">
    <location>
        <begin position="672"/>
        <end position="693"/>
    </location>
</feature>
<name>A0A7S2G4I0_9STRA</name>
<dbReference type="Pfam" id="PF04547">
    <property type="entry name" value="Anoctamin"/>
    <property type="match status" value="1"/>
</dbReference>
<dbReference type="GO" id="GO:0016020">
    <property type="term" value="C:membrane"/>
    <property type="evidence" value="ECO:0007669"/>
    <property type="project" value="UniProtKB-SubCell"/>
</dbReference>
<dbReference type="PANTHER" id="PTHR12308:SF73">
    <property type="entry name" value="ANOCTAMIN"/>
    <property type="match status" value="1"/>
</dbReference>